<keyword evidence="1" id="KW-1133">Transmembrane helix</keyword>
<dbReference type="KEGG" id="azm:DM194_23990"/>
<geneLocation type="plasmid" evidence="2 3">
    <name>unnamed3</name>
</geneLocation>
<evidence type="ECO:0000256" key="1">
    <source>
        <dbReference type="SAM" id="Phobius"/>
    </source>
</evidence>
<organism evidence="2 3">
    <name type="scientific">Azospirillum ramasamyi</name>
    <dbReference type="NCBI Taxonomy" id="682998"/>
    <lineage>
        <taxon>Bacteria</taxon>
        <taxon>Pseudomonadati</taxon>
        <taxon>Pseudomonadota</taxon>
        <taxon>Alphaproteobacteria</taxon>
        <taxon>Rhodospirillales</taxon>
        <taxon>Azospirillaceae</taxon>
        <taxon>Azospirillum</taxon>
    </lineage>
</organism>
<accession>A0A2U9SJ66</accession>
<keyword evidence="1" id="KW-0812">Transmembrane</keyword>
<keyword evidence="3" id="KW-1185">Reference proteome</keyword>
<dbReference type="EMBL" id="CP029833">
    <property type="protein sequence ID" value="AWU97339.1"/>
    <property type="molecule type" value="Genomic_DNA"/>
</dbReference>
<keyword evidence="2" id="KW-0614">Plasmid</keyword>
<sequence>MKRGETGFRGVFHRFIRRRSGGRVVHGGPFPAIFGMIFLSWMPGCGKRVGENCARLPLALRGRGDPFRAAS</sequence>
<proteinExistence type="predicted"/>
<gene>
    <name evidence="2" type="ORF">DM194_23990</name>
</gene>
<dbReference type="Proteomes" id="UP000249605">
    <property type="component" value="Plasmid unnamed3"/>
</dbReference>
<keyword evidence="1" id="KW-0472">Membrane</keyword>
<evidence type="ECO:0000313" key="3">
    <source>
        <dbReference type="Proteomes" id="UP000249605"/>
    </source>
</evidence>
<feature type="transmembrane region" description="Helical" evidence="1">
    <location>
        <begin position="21"/>
        <end position="42"/>
    </location>
</feature>
<name>A0A2U9SJ66_9PROT</name>
<protein>
    <submittedName>
        <fullName evidence="2">Uncharacterized protein</fullName>
    </submittedName>
</protein>
<reference evidence="2 3" key="1">
    <citation type="submission" date="2018-06" db="EMBL/GenBank/DDBJ databases">
        <title>Complete genome sequencing of Azospirillum sp. M2T2B2.</title>
        <authorList>
            <person name="Heo J."/>
            <person name="Kim S.-J."/>
            <person name="Kwon S.-W."/>
            <person name="Anandham R."/>
        </authorList>
    </citation>
    <scope>NUCLEOTIDE SEQUENCE [LARGE SCALE GENOMIC DNA]</scope>
    <source>
        <strain evidence="2 3">M2T2B2</strain>
        <plasmid evidence="2 3">unnamed3</plasmid>
    </source>
</reference>
<dbReference type="AlphaFoldDB" id="A0A2U9SJ66"/>
<evidence type="ECO:0000313" key="2">
    <source>
        <dbReference type="EMBL" id="AWU97339.1"/>
    </source>
</evidence>